<dbReference type="PANTHER" id="PTHR10984">
    <property type="entry name" value="ENDOPLASMIC RETICULUM-GOLGI INTERMEDIATE COMPARTMENT PROTEIN"/>
    <property type="match status" value="1"/>
</dbReference>
<dbReference type="GO" id="GO:0033116">
    <property type="term" value="C:endoplasmic reticulum-Golgi intermediate compartment membrane"/>
    <property type="evidence" value="ECO:0007669"/>
    <property type="project" value="UniProtKB-SubCell"/>
</dbReference>
<dbReference type="GO" id="GO:0005783">
    <property type="term" value="C:endoplasmic reticulum"/>
    <property type="evidence" value="ECO:0000318"/>
    <property type="project" value="GO_Central"/>
</dbReference>
<dbReference type="FunCoup" id="B3S2A1">
    <property type="interactions" value="2018"/>
</dbReference>
<reference evidence="11 12" key="1">
    <citation type="journal article" date="2008" name="Nature">
        <title>The Trichoplax genome and the nature of placozoans.</title>
        <authorList>
            <person name="Srivastava M."/>
            <person name="Begovic E."/>
            <person name="Chapman J."/>
            <person name="Putnam N.H."/>
            <person name="Hellsten U."/>
            <person name="Kawashima T."/>
            <person name="Kuo A."/>
            <person name="Mitros T."/>
            <person name="Salamov A."/>
            <person name="Carpenter M.L."/>
            <person name="Signorovitch A.Y."/>
            <person name="Moreno M.A."/>
            <person name="Kamm K."/>
            <person name="Grimwood J."/>
            <person name="Schmutz J."/>
            <person name="Shapiro H."/>
            <person name="Grigoriev I.V."/>
            <person name="Buss L.W."/>
            <person name="Schierwater B."/>
            <person name="Dellaporta S.L."/>
            <person name="Rokhsar D.S."/>
        </authorList>
    </citation>
    <scope>NUCLEOTIDE SEQUENCE [LARGE SCALE GENOMIC DNA]</scope>
    <source>
        <strain evidence="11 12">Grell-BS-1999</strain>
    </source>
</reference>
<dbReference type="GO" id="GO:0005789">
    <property type="term" value="C:endoplasmic reticulum membrane"/>
    <property type="evidence" value="ECO:0000318"/>
    <property type="project" value="GO_Central"/>
</dbReference>
<keyword evidence="6 8" id="KW-0472">Membrane</keyword>
<dbReference type="HOGENOM" id="CLU_034705_1_0_1"/>
<protein>
    <recommendedName>
        <fullName evidence="7">Endoplasmic reticulum-Golgi intermediate compartment protein 3</fullName>
    </recommendedName>
</protein>
<proteinExistence type="inferred from homology"/>
<evidence type="ECO:0000256" key="2">
    <source>
        <dbReference type="ARBA" id="ARBA00004457"/>
    </source>
</evidence>
<dbReference type="CTD" id="6755418"/>
<evidence type="ECO:0000256" key="5">
    <source>
        <dbReference type="ARBA" id="ARBA00022989"/>
    </source>
</evidence>
<dbReference type="Pfam" id="PF07970">
    <property type="entry name" value="COPIIcoated_ERV"/>
    <property type="match status" value="1"/>
</dbReference>
<evidence type="ECO:0000256" key="3">
    <source>
        <dbReference type="ARBA" id="ARBA00005648"/>
    </source>
</evidence>
<feature type="transmembrane region" description="Helical" evidence="8">
    <location>
        <begin position="25"/>
        <end position="46"/>
    </location>
</feature>
<dbReference type="GeneID" id="6755418"/>
<dbReference type="InterPro" id="IPR012936">
    <property type="entry name" value="Erv_C"/>
</dbReference>
<evidence type="ECO:0000256" key="4">
    <source>
        <dbReference type="ARBA" id="ARBA00022692"/>
    </source>
</evidence>
<evidence type="ECO:0000313" key="12">
    <source>
        <dbReference type="Proteomes" id="UP000009022"/>
    </source>
</evidence>
<feature type="transmembrane region" description="Helical" evidence="8">
    <location>
        <begin position="329"/>
        <end position="350"/>
    </location>
</feature>
<dbReference type="OrthoDB" id="270930at2759"/>
<keyword evidence="5 8" id="KW-1133">Transmembrane helix</keyword>
<dbReference type="eggNOG" id="KOG2667">
    <property type="taxonomic scope" value="Eukaryota"/>
</dbReference>
<dbReference type="KEGG" id="tad:TRIADDRAFT_37998"/>
<keyword evidence="4 8" id="KW-0812">Transmembrane</keyword>
<dbReference type="OMA" id="QRHEGCR"/>
<dbReference type="GO" id="GO:0000139">
    <property type="term" value="C:Golgi membrane"/>
    <property type="evidence" value="ECO:0000318"/>
    <property type="project" value="GO_Central"/>
</dbReference>
<dbReference type="PhylomeDB" id="B3S2A1"/>
<dbReference type="STRING" id="10228.B3S2A1"/>
<evidence type="ECO:0000256" key="7">
    <source>
        <dbReference type="ARBA" id="ARBA00040493"/>
    </source>
</evidence>
<dbReference type="PANTHER" id="PTHR10984:SF25">
    <property type="entry name" value="ENDOPLASMIC RETICULUM-GOLGI INTERMEDIATE COMPARTMENT PROTEIN 3"/>
    <property type="match status" value="1"/>
</dbReference>
<evidence type="ECO:0000256" key="1">
    <source>
        <dbReference type="ARBA" id="ARBA00004257"/>
    </source>
</evidence>
<dbReference type="AlphaFoldDB" id="B3S2A1"/>
<feature type="domain" description="Endoplasmic reticulum vesicle transporter C-terminal" evidence="9">
    <location>
        <begin position="132"/>
        <end position="351"/>
    </location>
</feature>
<comment type="similarity">
    <text evidence="3">Belongs to the ERGIC family.</text>
</comment>
<evidence type="ECO:0000256" key="8">
    <source>
        <dbReference type="SAM" id="Phobius"/>
    </source>
</evidence>
<dbReference type="Proteomes" id="UP000009022">
    <property type="component" value="Unassembled WGS sequence"/>
</dbReference>
<feature type="domain" description="Endoplasmic reticulum vesicle transporter N-terminal" evidence="10">
    <location>
        <begin position="10"/>
        <end position="99"/>
    </location>
</feature>
<keyword evidence="12" id="KW-1185">Reference proteome</keyword>
<accession>B3S2A1</accession>
<dbReference type="Pfam" id="PF13850">
    <property type="entry name" value="ERGIC_N"/>
    <property type="match status" value="1"/>
</dbReference>
<comment type="subcellular location">
    <subcellularLocation>
        <location evidence="2">Endoplasmic reticulum-Golgi intermediate compartment membrane</location>
        <topology evidence="2">Multi-pass membrane protein</topology>
    </subcellularLocation>
    <subcellularLocation>
        <location evidence="1">Golgi apparatus</location>
        <location evidence="1">cis-Golgi network membrane</location>
        <topology evidence="1">Multi-pass membrane protein</topology>
    </subcellularLocation>
</comment>
<evidence type="ECO:0000259" key="10">
    <source>
        <dbReference type="Pfam" id="PF13850"/>
    </source>
</evidence>
<organism evidence="11 12">
    <name type="scientific">Trichoplax adhaerens</name>
    <name type="common">Trichoplax reptans</name>
    <dbReference type="NCBI Taxonomy" id="10228"/>
    <lineage>
        <taxon>Eukaryota</taxon>
        <taxon>Metazoa</taxon>
        <taxon>Placozoa</taxon>
        <taxon>Uniplacotomia</taxon>
        <taxon>Trichoplacea</taxon>
        <taxon>Trichoplacidae</taxon>
        <taxon>Trichoplax</taxon>
    </lineage>
</organism>
<evidence type="ECO:0000313" key="11">
    <source>
        <dbReference type="EMBL" id="EDV23295.1"/>
    </source>
</evidence>
<dbReference type="GO" id="GO:0006888">
    <property type="term" value="P:endoplasmic reticulum to Golgi vesicle-mediated transport"/>
    <property type="evidence" value="ECO:0000318"/>
    <property type="project" value="GO_Central"/>
</dbReference>
<dbReference type="EMBL" id="DS985247">
    <property type="protein sequence ID" value="EDV23295.1"/>
    <property type="molecule type" value="Genomic_DNA"/>
</dbReference>
<dbReference type="RefSeq" id="XP_002114205.1">
    <property type="nucleotide sequence ID" value="XM_002114169.1"/>
</dbReference>
<dbReference type="GO" id="GO:0006890">
    <property type="term" value="P:retrograde vesicle-mediated transport, Golgi to endoplasmic reticulum"/>
    <property type="evidence" value="ECO:0000318"/>
    <property type="project" value="GO_Central"/>
</dbReference>
<name>B3S2A1_TRIAD</name>
<dbReference type="GO" id="GO:0030134">
    <property type="term" value="C:COPII-coated ER to Golgi transport vesicle"/>
    <property type="evidence" value="ECO:0000318"/>
    <property type="project" value="GO_Central"/>
</dbReference>
<evidence type="ECO:0000259" key="9">
    <source>
        <dbReference type="Pfam" id="PF07970"/>
    </source>
</evidence>
<dbReference type="InterPro" id="IPR045888">
    <property type="entry name" value="Erv"/>
</dbReference>
<evidence type="ECO:0000256" key="6">
    <source>
        <dbReference type="ARBA" id="ARBA00023136"/>
    </source>
</evidence>
<sequence>MSSKSVLTSLRRYDAFPKTLEDFRIRTFGGATITIVSAVIMLLLFVSEMNYYLSVEVTSELFVDTSRGEKIKIYMNVTFPKMACAILSVDTMDVAGMQQLDIKQNLMKRRIDENGKPTGDAVQKNKTKCGSCYGAENAEMKCCNSCEDVREAYRKKGWALTSPEGIEQCQEEGWAQMLKEQEKEGCNVFGYLEVNKVVAGNFHFAPGKSFQQHRVHVHDLQSFGSRKFNTSHTIHKLSFGEEFPGIINPLDGHRMSSDQDSAMYQYFIKVVPTVYKKLKGEEVKSNQYSVTKHLKYIKLSMGEQGLPGVFISYELSPMIIRYAERRKSFAHFLTGVCAIIGGVFTVASLIDAMVYHSAKMLKIELGKAS</sequence>
<dbReference type="InterPro" id="IPR039542">
    <property type="entry name" value="Erv_N"/>
</dbReference>
<dbReference type="InParanoid" id="B3S2A1"/>
<gene>
    <name evidence="11" type="ORF">TRIADDRAFT_37998</name>
</gene>